<dbReference type="InterPro" id="IPR050723">
    <property type="entry name" value="CFA/CMAS"/>
</dbReference>
<organism evidence="3 4">
    <name type="scientific">Campylobacter mucosalis CCUG 21559</name>
    <dbReference type="NCBI Taxonomy" id="1032067"/>
    <lineage>
        <taxon>Bacteria</taxon>
        <taxon>Pseudomonadati</taxon>
        <taxon>Campylobacterota</taxon>
        <taxon>Epsilonproteobacteria</taxon>
        <taxon>Campylobacterales</taxon>
        <taxon>Campylobacteraceae</taxon>
        <taxon>Campylobacter</taxon>
    </lineage>
</organism>
<dbReference type="Gene3D" id="3.40.50.150">
    <property type="entry name" value="Vaccinia Virus protein VP39"/>
    <property type="match status" value="1"/>
</dbReference>
<dbReference type="GO" id="GO:0032259">
    <property type="term" value="P:methylation"/>
    <property type="evidence" value="ECO:0007669"/>
    <property type="project" value="UniProtKB-KW"/>
</dbReference>
<evidence type="ECO:0000259" key="1">
    <source>
        <dbReference type="Pfam" id="PF10119"/>
    </source>
</evidence>
<reference evidence="3 4" key="1">
    <citation type="submission" date="2016-07" db="EMBL/GenBank/DDBJ databases">
        <title>Comparative genomics of the Campylobacter concisus group.</title>
        <authorList>
            <person name="Miller W.G."/>
            <person name="Yee E."/>
            <person name="Chapman M.H."/>
            <person name="Huynh S."/>
            <person name="Bono J.L."/>
            <person name="On S.L.W."/>
            <person name="StLeger J."/>
            <person name="Foster G."/>
            <person name="Parker C.T."/>
        </authorList>
    </citation>
    <scope>NUCLEOTIDE SEQUENCE [LARGE SCALE GENOMIC DNA]</scope>
    <source>
        <strain evidence="3 4">CCUG 21559</strain>
    </source>
</reference>
<dbReference type="EMBL" id="CP012542">
    <property type="protein sequence ID" value="QCD44003.1"/>
    <property type="molecule type" value="Genomic_DNA"/>
</dbReference>
<dbReference type="InterPro" id="IPR025714">
    <property type="entry name" value="Methyltranfer_dom"/>
</dbReference>
<dbReference type="PANTHER" id="PTHR43667">
    <property type="entry name" value="CYCLOPROPANE-FATTY-ACYL-PHOSPHOLIPID SYNTHASE"/>
    <property type="match status" value="1"/>
</dbReference>
<accession>A0A6G5QE70</accession>
<dbReference type="InterPro" id="IPR018773">
    <property type="entry name" value="MeTrfase_reg_dom_prd"/>
</dbReference>
<name>A0A6G5QE70_9BACT</name>
<feature type="domain" description="Methyltransferase regulatory" evidence="1">
    <location>
        <begin position="230"/>
        <end position="313"/>
    </location>
</feature>
<evidence type="ECO:0000313" key="3">
    <source>
        <dbReference type="EMBL" id="QCD44003.1"/>
    </source>
</evidence>
<evidence type="ECO:0000313" key="4">
    <source>
        <dbReference type="Proteomes" id="UP000503264"/>
    </source>
</evidence>
<proteinExistence type="predicted"/>
<dbReference type="Pfam" id="PF10119">
    <property type="entry name" value="MethyTransf_Reg"/>
    <property type="match status" value="1"/>
</dbReference>
<sequence length="511" mass="58134">MQDVKEFYDEVPYFSAAFVDSSVLRLQAIGEFLNINPPPLKNARVLELGSAYGGNILPFAIHNSDADVVGIDISSTQVNDGNAIAKSMGVGNFTLIQKDILNLSQDDIKKLGKFDYIIAHGFFSWVKNNVKDALLAIIKNMLSPNGIAFISYNVYPGWRGFETLRDFMVFTSKDEKGDKKLKKAKSELKFLEDFLKLNLQAQSDQTLKDTQRLLLTQLGFLKNIIKDDKNDYYILHEFLEPNNDPFYFYKFANKLSAIGLSYLAESTLDDIFSSGVGIARFDRHIEQNYKNRIDSEQMRDFLLNRSFRKSLVVQENLLPKDSQTDIGIDEFSRINLIADIKKDDDKFSLKGALLEPRFAKFYEKIMSVYPASVSLDDFNGTRLQDGFDAFLYLMSNPNVAITTKKFVAIPYEKQKSRLKDSVKGYISYFANTTRPALLLATELNTKVELDMLGAKTALLFDGKHSIDEIALKFREIFVELNETDVNIFDAKEYVLGVKTKLENAYFLENIS</sequence>
<dbReference type="GO" id="GO:0008168">
    <property type="term" value="F:methyltransferase activity"/>
    <property type="evidence" value="ECO:0007669"/>
    <property type="project" value="UniProtKB-KW"/>
</dbReference>
<gene>
    <name evidence="3" type="ORF">CMUC_0184</name>
</gene>
<protein>
    <submittedName>
        <fullName evidence="3">SAM-dependent methyltransferase</fullName>
    </submittedName>
</protein>
<dbReference type="RefSeq" id="WP_171993293.1">
    <property type="nucleotide sequence ID" value="NZ_CP012542.1"/>
</dbReference>
<keyword evidence="4" id="KW-1185">Reference proteome</keyword>
<dbReference type="Proteomes" id="UP000503264">
    <property type="component" value="Chromosome"/>
</dbReference>
<dbReference type="AlphaFoldDB" id="A0A6G5QE70"/>
<dbReference type="PANTHER" id="PTHR43667:SF2">
    <property type="entry name" value="FATTY ACID C-METHYL TRANSFERASE"/>
    <property type="match status" value="1"/>
</dbReference>
<dbReference type="InterPro" id="IPR029063">
    <property type="entry name" value="SAM-dependent_MTases_sf"/>
</dbReference>
<keyword evidence="3" id="KW-0808">Transferase</keyword>
<dbReference type="SUPFAM" id="SSF53335">
    <property type="entry name" value="S-adenosyl-L-methionine-dependent methyltransferases"/>
    <property type="match status" value="1"/>
</dbReference>
<keyword evidence="3" id="KW-0489">Methyltransferase</keyword>
<dbReference type="CDD" id="cd02440">
    <property type="entry name" value="AdoMet_MTases"/>
    <property type="match status" value="1"/>
</dbReference>
<dbReference type="Pfam" id="PF13847">
    <property type="entry name" value="Methyltransf_31"/>
    <property type="match status" value="1"/>
</dbReference>
<feature type="domain" description="Methyltransferase" evidence="2">
    <location>
        <begin position="41"/>
        <end position="163"/>
    </location>
</feature>
<evidence type="ECO:0000259" key="2">
    <source>
        <dbReference type="Pfam" id="PF13847"/>
    </source>
</evidence>